<comment type="caution">
    <text evidence="4">The sequence shown here is derived from an EMBL/GenBank/DDBJ whole genome shotgun (WGS) entry which is preliminary data.</text>
</comment>
<feature type="signal peptide" evidence="3">
    <location>
        <begin position="1"/>
        <end position="24"/>
    </location>
</feature>
<reference evidence="4 5" key="1">
    <citation type="submission" date="2018-11" db="EMBL/GenBank/DDBJ databases">
        <title>Pseudaminobacter arsenicus sp. nov., an arsenic-resistant bacterium isolated from arsenic-rich aquifers.</title>
        <authorList>
            <person name="Mu Y."/>
        </authorList>
    </citation>
    <scope>NUCLEOTIDE SEQUENCE [LARGE SCALE GENOMIC DNA]</scope>
    <source>
        <strain evidence="4 5">CB3</strain>
    </source>
</reference>
<feature type="region of interest" description="Disordered" evidence="2">
    <location>
        <begin position="34"/>
        <end position="55"/>
    </location>
</feature>
<proteinExistence type="predicted"/>
<dbReference type="EMBL" id="RKST01000001">
    <property type="protein sequence ID" value="RUM99545.1"/>
    <property type="molecule type" value="Genomic_DNA"/>
</dbReference>
<feature type="compositionally biased region" description="Low complexity" evidence="2">
    <location>
        <begin position="34"/>
        <end position="49"/>
    </location>
</feature>
<evidence type="ECO:0000256" key="1">
    <source>
        <dbReference type="SAM" id="Coils"/>
    </source>
</evidence>
<dbReference type="Proteomes" id="UP000281647">
    <property type="component" value="Unassembled WGS sequence"/>
</dbReference>
<name>A0A432VBN1_9HYPH</name>
<organism evidence="4 5">
    <name type="scientific">Borborobacter arsenicus</name>
    <dbReference type="NCBI Taxonomy" id="1851146"/>
    <lineage>
        <taxon>Bacteria</taxon>
        <taxon>Pseudomonadati</taxon>
        <taxon>Pseudomonadota</taxon>
        <taxon>Alphaproteobacteria</taxon>
        <taxon>Hyphomicrobiales</taxon>
        <taxon>Phyllobacteriaceae</taxon>
        <taxon>Borborobacter</taxon>
    </lineage>
</organism>
<protein>
    <submittedName>
        <fullName evidence="4">Uncharacterized protein</fullName>
    </submittedName>
</protein>
<evidence type="ECO:0000256" key="2">
    <source>
        <dbReference type="SAM" id="MobiDB-lite"/>
    </source>
</evidence>
<evidence type="ECO:0000256" key="3">
    <source>
        <dbReference type="SAM" id="SignalP"/>
    </source>
</evidence>
<dbReference type="OrthoDB" id="8277777at2"/>
<feature type="coiled-coil region" evidence="1">
    <location>
        <begin position="104"/>
        <end position="141"/>
    </location>
</feature>
<feature type="chain" id="PRO_5019024785" evidence="3">
    <location>
        <begin position="25"/>
        <end position="161"/>
    </location>
</feature>
<evidence type="ECO:0000313" key="4">
    <source>
        <dbReference type="EMBL" id="RUM99545.1"/>
    </source>
</evidence>
<accession>A0A432VBN1</accession>
<dbReference type="AlphaFoldDB" id="A0A432VBN1"/>
<keyword evidence="1" id="KW-0175">Coiled coil</keyword>
<gene>
    <name evidence="4" type="ORF">EET67_01180</name>
</gene>
<sequence>MKRTLTLAAASMIAIAGLSGASYAEDAMKPAAGATTGAESGATGTTTIAPDAGTTGSVSADVNFDDVISSIRNAKSDADQIGTLTEASNVKVVKVGDLATGENATALETALSENKEQVTELQAAVEANTALKAELEKQQVQASSVVAAKTEADGSITVFVQ</sequence>
<keyword evidence="5" id="KW-1185">Reference proteome</keyword>
<evidence type="ECO:0000313" key="5">
    <source>
        <dbReference type="Proteomes" id="UP000281647"/>
    </source>
</evidence>
<keyword evidence="3" id="KW-0732">Signal</keyword>
<dbReference type="RefSeq" id="WP_128625785.1">
    <property type="nucleotide sequence ID" value="NZ_RKST01000001.1"/>
</dbReference>